<sequence length="212" mass="25657">MQPIFDFFFEQYYEYPTLFIYLEVIAVIFGFLSVWYSKQENILVYPTGIISTLIFVYLLWKWELLGDMMINAYYFSMSIYGWYIWTRKVDATHFTPVTKMSKKEHIWSVLIFIATLLFVFGVYEYFEKWNNWTAYIDTITTAVFFVGMWLMARKKLENWIFWIIGDIISVPLYFYKGLTLTSFQYLLFTIIAIFGYFAWKRSLNKNLHPVLK</sequence>
<evidence type="ECO:0000313" key="11">
    <source>
        <dbReference type="EMBL" id="RKS55181.1"/>
    </source>
</evidence>
<feature type="transmembrane region" description="Helical" evidence="10">
    <location>
        <begin position="182"/>
        <end position="199"/>
    </location>
</feature>
<dbReference type="NCBIfam" id="TIGR01528">
    <property type="entry name" value="NMN_trans_PnuC"/>
    <property type="match status" value="1"/>
</dbReference>
<feature type="transmembrane region" description="Helical" evidence="10">
    <location>
        <begin position="43"/>
        <end position="62"/>
    </location>
</feature>
<comment type="similarity">
    <text evidence="3">Belongs to the nicotinamide ribonucleoside (NR) uptake permease (TC 4.B.1) family.</text>
</comment>
<evidence type="ECO:0000256" key="8">
    <source>
        <dbReference type="ARBA" id="ARBA00022989"/>
    </source>
</evidence>
<feature type="transmembrane region" description="Helical" evidence="10">
    <location>
        <begin position="68"/>
        <end position="85"/>
    </location>
</feature>
<keyword evidence="6" id="KW-1003">Cell membrane</keyword>
<comment type="subcellular location">
    <subcellularLocation>
        <location evidence="2">Cell membrane</location>
        <topology evidence="2">Multi-pass membrane protein</topology>
    </subcellularLocation>
</comment>
<comment type="caution">
    <text evidence="11">The sequence shown here is derived from an EMBL/GenBank/DDBJ whole genome shotgun (WGS) entry which is preliminary data.</text>
</comment>
<keyword evidence="7 10" id="KW-0812">Transmembrane</keyword>
<evidence type="ECO:0000256" key="9">
    <source>
        <dbReference type="ARBA" id="ARBA00023136"/>
    </source>
</evidence>
<keyword evidence="5" id="KW-0813">Transport</keyword>
<evidence type="ECO:0000256" key="4">
    <source>
        <dbReference type="ARBA" id="ARBA00017522"/>
    </source>
</evidence>
<gene>
    <name evidence="11" type="ORF">BC962_0140</name>
</gene>
<evidence type="ECO:0000256" key="2">
    <source>
        <dbReference type="ARBA" id="ARBA00004651"/>
    </source>
</evidence>
<dbReference type="Pfam" id="PF04973">
    <property type="entry name" value="NMN_transporter"/>
    <property type="match status" value="1"/>
</dbReference>
<organism evidence="11 12">
    <name type="scientific">Gillisia mitskevichiae</name>
    <dbReference type="NCBI Taxonomy" id="270921"/>
    <lineage>
        <taxon>Bacteria</taxon>
        <taxon>Pseudomonadati</taxon>
        <taxon>Bacteroidota</taxon>
        <taxon>Flavobacteriia</taxon>
        <taxon>Flavobacteriales</taxon>
        <taxon>Flavobacteriaceae</taxon>
        <taxon>Gillisia</taxon>
    </lineage>
</organism>
<feature type="transmembrane region" description="Helical" evidence="10">
    <location>
        <begin position="159"/>
        <end position="176"/>
    </location>
</feature>
<evidence type="ECO:0000256" key="7">
    <source>
        <dbReference type="ARBA" id="ARBA00022692"/>
    </source>
</evidence>
<dbReference type="AlphaFoldDB" id="A0A495PXP7"/>
<evidence type="ECO:0000256" key="10">
    <source>
        <dbReference type="SAM" id="Phobius"/>
    </source>
</evidence>
<evidence type="ECO:0000256" key="6">
    <source>
        <dbReference type="ARBA" id="ARBA00022475"/>
    </source>
</evidence>
<dbReference type="Proteomes" id="UP000276282">
    <property type="component" value="Unassembled WGS sequence"/>
</dbReference>
<dbReference type="EMBL" id="RBLG01000001">
    <property type="protein sequence ID" value="RKS55181.1"/>
    <property type="molecule type" value="Genomic_DNA"/>
</dbReference>
<keyword evidence="9 10" id="KW-0472">Membrane</keyword>
<protein>
    <recommendedName>
        <fullName evidence="4">Nicotinamide riboside transporter PnuC</fullName>
    </recommendedName>
</protein>
<dbReference type="OrthoDB" id="9791248at2"/>
<evidence type="ECO:0000256" key="1">
    <source>
        <dbReference type="ARBA" id="ARBA00002672"/>
    </source>
</evidence>
<keyword evidence="12" id="KW-1185">Reference proteome</keyword>
<dbReference type="RefSeq" id="WP_121344013.1">
    <property type="nucleotide sequence ID" value="NZ_RBLG01000001.1"/>
</dbReference>
<evidence type="ECO:0000256" key="5">
    <source>
        <dbReference type="ARBA" id="ARBA00022448"/>
    </source>
</evidence>
<dbReference type="PANTHER" id="PTHR36122:SF2">
    <property type="entry name" value="NICOTINAMIDE RIBOSIDE TRANSPORTER PNUC"/>
    <property type="match status" value="1"/>
</dbReference>
<comment type="function">
    <text evidence="1">Required for nicotinamide riboside transport across the inner membrane.</text>
</comment>
<dbReference type="PANTHER" id="PTHR36122">
    <property type="entry name" value="NICOTINAMIDE RIBOSIDE TRANSPORTER PNUC"/>
    <property type="match status" value="1"/>
</dbReference>
<feature type="transmembrane region" description="Helical" evidence="10">
    <location>
        <begin position="132"/>
        <end position="152"/>
    </location>
</feature>
<reference evidence="11 12" key="1">
    <citation type="submission" date="2018-10" db="EMBL/GenBank/DDBJ databases">
        <title>Genomic Encyclopedia of Archaeal and Bacterial Type Strains, Phase II (KMG-II): from individual species to whole genera.</title>
        <authorList>
            <person name="Goeker M."/>
        </authorList>
    </citation>
    <scope>NUCLEOTIDE SEQUENCE [LARGE SCALE GENOMIC DNA]</scope>
    <source>
        <strain evidence="11 12">DSM 19839</strain>
    </source>
</reference>
<proteinExistence type="inferred from homology"/>
<feature type="transmembrane region" description="Helical" evidence="10">
    <location>
        <begin position="18"/>
        <end position="36"/>
    </location>
</feature>
<dbReference type="InterPro" id="IPR006419">
    <property type="entry name" value="NMN_transpt_PnuC"/>
</dbReference>
<accession>A0A495PXP7</accession>
<keyword evidence="8 10" id="KW-1133">Transmembrane helix</keyword>
<dbReference type="GO" id="GO:0005886">
    <property type="term" value="C:plasma membrane"/>
    <property type="evidence" value="ECO:0007669"/>
    <property type="project" value="UniProtKB-SubCell"/>
</dbReference>
<feature type="transmembrane region" description="Helical" evidence="10">
    <location>
        <begin position="106"/>
        <end position="126"/>
    </location>
</feature>
<name>A0A495PXP7_9FLAO</name>
<evidence type="ECO:0000313" key="12">
    <source>
        <dbReference type="Proteomes" id="UP000276282"/>
    </source>
</evidence>
<evidence type="ECO:0000256" key="3">
    <source>
        <dbReference type="ARBA" id="ARBA00006669"/>
    </source>
</evidence>
<dbReference type="GO" id="GO:0034257">
    <property type="term" value="F:nicotinamide riboside transmembrane transporter activity"/>
    <property type="evidence" value="ECO:0007669"/>
    <property type="project" value="InterPro"/>
</dbReference>